<dbReference type="GO" id="GO:0012505">
    <property type="term" value="C:endomembrane system"/>
    <property type="evidence" value="ECO:0007669"/>
    <property type="project" value="UniProtKB-SubCell"/>
</dbReference>
<dbReference type="FunFam" id="3.40.630.10:FF:000164">
    <property type="entry name" value="Os01g0740650 protein"/>
    <property type="match status" value="1"/>
</dbReference>
<evidence type="ECO:0000256" key="11">
    <source>
        <dbReference type="ARBA" id="ARBA00023136"/>
    </source>
</evidence>
<keyword evidence="6" id="KW-0378">Hydrolase</keyword>
<feature type="domain" description="Transferrin receptor-like dimerisation" evidence="17">
    <location>
        <begin position="555"/>
        <end position="678"/>
    </location>
</feature>
<keyword evidence="8" id="KW-0735">Signal-anchor</keyword>
<dbReference type="SUPFAM" id="SSF53187">
    <property type="entry name" value="Zn-dependent exopeptidases"/>
    <property type="match status" value="1"/>
</dbReference>
<evidence type="ECO:0000256" key="7">
    <source>
        <dbReference type="ARBA" id="ARBA00022833"/>
    </source>
</evidence>
<evidence type="ECO:0000256" key="12">
    <source>
        <dbReference type="ARBA" id="ARBA00023180"/>
    </source>
</evidence>
<accession>A0A9Q0KKH9</accession>
<keyword evidence="3" id="KW-0645">Protease</keyword>
<dbReference type="InterPro" id="IPR039373">
    <property type="entry name" value="Peptidase_M28B"/>
</dbReference>
<evidence type="ECO:0000313" key="20">
    <source>
        <dbReference type="Proteomes" id="UP001141806"/>
    </source>
</evidence>
<comment type="similarity">
    <text evidence="2">Belongs to the peptidase M28 family. M28B subfamily.</text>
</comment>
<keyword evidence="10" id="KW-0482">Metalloprotease</keyword>
<dbReference type="Pfam" id="PF04389">
    <property type="entry name" value="Peptidase_M28"/>
    <property type="match status" value="1"/>
</dbReference>
<organism evidence="19 20">
    <name type="scientific">Protea cynaroides</name>
    <dbReference type="NCBI Taxonomy" id="273540"/>
    <lineage>
        <taxon>Eukaryota</taxon>
        <taxon>Viridiplantae</taxon>
        <taxon>Streptophyta</taxon>
        <taxon>Embryophyta</taxon>
        <taxon>Tracheophyta</taxon>
        <taxon>Spermatophyta</taxon>
        <taxon>Magnoliopsida</taxon>
        <taxon>Proteales</taxon>
        <taxon>Proteaceae</taxon>
        <taxon>Protea</taxon>
    </lineage>
</organism>
<protein>
    <recommendedName>
        <fullName evidence="15">glutamate carboxypeptidase II</fullName>
        <ecNumber evidence="15">3.4.17.21</ecNumber>
    </recommendedName>
</protein>
<dbReference type="InterPro" id="IPR007484">
    <property type="entry name" value="Peptidase_M28"/>
</dbReference>
<dbReference type="Gene3D" id="3.50.30.30">
    <property type="match status" value="1"/>
</dbReference>
<evidence type="ECO:0000256" key="9">
    <source>
        <dbReference type="ARBA" id="ARBA00022989"/>
    </source>
</evidence>
<keyword evidence="11" id="KW-0472">Membrane</keyword>
<evidence type="ECO:0000256" key="10">
    <source>
        <dbReference type="ARBA" id="ARBA00023049"/>
    </source>
</evidence>
<evidence type="ECO:0000256" key="1">
    <source>
        <dbReference type="ARBA" id="ARBA00001947"/>
    </source>
</evidence>
<dbReference type="GO" id="GO:0046872">
    <property type="term" value="F:metal ion binding"/>
    <property type="evidence" value="ECO:0007669"/>
    <property type="project" value="UniProtKB-KW"/>
</dbReference>
<evidence type="ECO:0000259" key="18">
    <source>
        <dbReference type="Pfam" id="PF04389"/>
    </source>
</evidence>
<dbReference type="SUPFAM" id="SSF47672">
    <property type="entry name" value="Transferrin receptor-like dimerisation domain"/>
    <property type="match status" value="1"/>
</dbReference>
<feature type="domain" description="Peptidase M28" evidence="18">
    <location>
        <begin position="309"/>
        <end position="498"/>
    </location>
</feature>
<evidence type="ECO:0000256" key="4">
    <source>
        <dbReference type="ARBA" id="ARBA00022692"/>
    </source>
</evidence>
<evidence type="ECO:0000256" key="2">
    <source>
        <dbReference type="ARBA" id="ARBA00005634"/>
    </source>
</evidence>
<keyword evidence="7" id="KW-0862">Zinc</keyword>
<dbReference type="OrthoDB" id="5841748at2759"/>
<dbReference type="GO" id="GO:0004181">
    <property type="term" value="F:metallocarboxypeptidase activity"/>
    <property type="evidence" value="ECO:0007669"/>
    <property type="project" value="UniProtKB-EC"/>
</dbReference>
<name>A0A9Q0KKH9_9MAGN</name>
<comment type="caution">
    <text evidence="19">The sequence shown here is derived from an EMBL/GenBank/DDBJ whole genome shotgun (WGS) entry which is preliminary data.</text>
</comment>
<comment type="catalytic activity">
    <reaction evidence="13">
        <text>Release of an unsubstituted, C-terminal glutamyl residue, typically from Ac-Asp-Glu or folylpoly-gamma-glutamates.</text>
        <dbReference type="EC" id="3.4.17.21"/>
    </reaction>
</comment>
<reference evidence="19" key="1">
    <citation type="journal article" date="2023" name="Plant J.">
        <title>The genome of the king protea, Protea cynaroides.</title>
        <authorList>
            <person name="Chang J."/>
            <person name="Duong T.A."/>
            <person name="Schoeman C."/>
            <person name="Ma X."/>
            <person name="Roodt D."/>
            <person name="Barker N."/>
            <person name="Li Z."/>
            <person name="Van de Peer Y."/>
            <person name="Mizrachi E."/>
        </authorList>
    </citation>
    <scope>NUCLEOTIDE SEQUENCE</scope>
    <source>
        <tissue evidence="19">Young leaves</tissue>
    </source>
</reference>
<keyword evidence="5" id="KW-0479">Metal-binding</keyword>
<dbReference type="Gene3D" id="1.20.930.40">
    <property type="entry name" value="Transferrin receptor-like, dimerisation domain"/>
    <property type="match status" value="1"/>
</dbReference>
<dbReference type="EC" id="3.4.17.21" evidence="15"/>
<dbReference type="Pfam" id="PF04253">
    <property type="entry name" value="TFR_dimer"/>
    <property type="match status" value="1"/>
</dbReference>
<dbReference type="InterPro" id="IPR007365">
    <property type="entry name" value="TFR-like_dimer_dom"/>
</dbReference>
<evidence type="ECO:0000256" key="3">
    <source>
        <dbReference type="ARBA" id="ARBA00022670"/>
    </source>
</evidence>
<dbReference type="InterPro" id="IPR046450">
    <property type="entry name" value="PA_dom_sf"/>
</dbReference>
<dbReference type="FunFam" id="1.20.930.40:FF:000001">
    <property type="entry name" value="N-acetylated-alpha-linked acidic dipeptidase 2"/>
    <property type="match status" value="1"/>
</dbReference>
<evidence type="ECO:0000256" key="15">
    <source>
        <dbReference type="ARBA" id="ARBA00066561"/>
    </source>
</evidence>
<feature type="domain" description="PA" evidence="16">
    <location>
        <begin position="145"/>
        <end position="225"/>
    </location>
</feature>
<dbReference type="CDD" id="cd08022">
    <property type="entry name" value="M28_PSMA_like"/>
    <property type="match status" value="1"/>
</dbReference>
<dbReference type="Pfam" id="PF02225">
    <property type="entry name" value="PA"/>
    <property type="match status" value="1"/>
</dbReference>
<keyword evidence="9" id="KW-1133">Transmembrane helix</keyword>
<dbReference type="GO" id="GO:0010073">
    <property type="term" value="P:meristem maintenance"/>
    <property type="evidence" value="ECO:0007669"/>
    <property type="project" value="UniProtKB-ARBA"/>
</dbReference>
<dbReference type="EMBL" id="JAMYWD010000005">
    <property type="protein sequence ID" value="KAJ4971904.1"/>
    <property type="molecule type" value="Genomic_DNA"/>
</dbReference>
<evidence type="ECO:0000256" key="6">
    <source>
        <dbReference type="ARBA" id="ARBA00022801"/>
    </source>
</evidence>
<dbReference type="InterPro" id="IPR036757">
    <property type="entry name" value="TFR-like_dimer_dom_sf"/>
</dbReference>
<comment type="cofactor">
    <cofactor evidence="1">
        <name>Zn(2+)</name>
        <dbReference type="ChEBI" id="CHEBI:29105"/>
    </cofactor>
</comment>
<evidence type="ECO:0000313" key="19">
    <source>
        <dbReference type="EMBL" id="KAJ4971904.1"/>
    </source>
</evidence>
<evidence type="ECO:0000256" key="5">
    <source>
        <dbReference type="ARBA" id="ARBA00022723"/>
    </source>
</evidence>
<comment type="subcellular location">
    <subcellularLocation>
        <location evidence="14">Endomembrane system</location>
        <topology evidence="14">Single-pass type II membrane protein</topology>
    </subcellularLocation>
</comment>
<dbReference type="GO" id="GO:0006508">
    <property type="term" value="P:proteolysis"/>
    <property type="evidence" value="ECO:0007669"/>
    <property type="project" value="UniProtKB-KW"/>
</dbReference>
<dbReference type="PANTHER" id="PTHR10404:SF75">
    <property type="entry name" value="GLUTAMATE CARBOXYPEPTIDASE AMP1-RELATED"/>
    <property type="match status" value="1"/>
</dbReference>
<evidence type="ECO:0000259" key="17">
    <source>
        <dbReference type="Pfam" id="PF04253"/>
    </source>
</evidence>
<evidence type="ECO:0000256" key="8">
    <source>
        <dbReference type="ARBA" id="ARBA00022968"/>
    </source>
</evidence>
<dbReference type="AlphaFoldDB" id="A0A9Q0KKH9"/>
<dbReference type="PANTHER" id="PTHR10404">
    <property type="entry name" value="N-ACETYLATED-ALPHA-LINKED ACIDIC DIPEPTIDASE"/>
    <property type="match status" value="1"/>
</dbReference>
<dbReference type="Proteomes" id="UP001141806">
    <property type="component" value="Unassembled WGS sequence"/>
</dbReference>
<sequence>MPYSWSTLLAVFICIQGFYTLSYPHFRNHIRSAQNGLQFEQIFLDSGTNYTLSSYLRDLTLHSHLAGTQPALQTKQYVEAHFKDLGLETHTVEFEPLLSYPVHASLSVHYRDGSSEDLRLTELGQEGRVVMPYHAYSPSGSAFAKAVFVNYGRDEDYLALAALGVNVSGFIVIARRGEELSRGKVVEKAAEKGAVAVLMYTEGVTSGGVERGTVMGELGDPLTPGWASVHGGEKLGLEEREVRERLPKIPSVPISAENAETILRSLEGPRLPYEWGMDTLRSKIDSVGPGSTFLNFTYQEEKKMVTIYNIFAVIRGWEEPDRYVLLGNHRDAWTYGAVDPNSGTAALLDIARRYALLIRSGWTPRRTIVLCSWDAEEFGMVGSTEWVEQNLLNLGYKAVVYLNVDCAVQGQGFFAQSTPQLDNLLMEVTKKVKDPDSEGMVVYETWAATDGGINIQRLSGVDSDFAPFLQHAGIPSVDLYYGKDFSVYHTAFDSYDRMTQLDPSFHRHVAVAGIWGLLALQLADDPILPFDYLSYAAQLQEHANSLSYLLGYGTSVHPITTSIQQLAAAAKQMEVEAKKFKKQETIDDLSKLKRRSLNDRLMLAERGFLDEVGLQGRPWFKHLVYGPPNDYESNLVFFPGVANAITQATRMPKRDGLLAIQHEIWRVARAIQRAADAIKGEVI</sequence>
<dbReference type="SUPFAM" id="SSF52025">
    <property type="entry name" value="PA domain"/>
    <property type="match status" value="1"/>
</dbReference>
<dbReference type="InterPro" id="IPR003137">
    <property type="entry name" value="PA_domain"/>
</dbReference>
<keyword evidence="20" id="KW-1185">Reference proteome</keyword>
<dbReference type="Gene3D" id="3.40.630.10">
    <property type="entry name" value="Zn peptidases"/>
    <property type="match status" value="1"/>
</dbReference>
<dbReference type="GO" id="GO:0050793">
    <property type="term" value="P:regulation of developmental process"/>
    <property type="evidence" value="ECO:0007669"/>
    <property type="project" value="UniProtKB-ARBA"/>
</dbReference>
<gene>
    <name evidence="19" type="ORF">NE237_005003</name>
</gene>
<evidence type="ECO:0000256" key="13">
    <source>
        <dbReference type="ARBA" id="ARBA00052003"/>
    </source>
</evidence>
<keyword evidence="12" id="KW-0325">Glycoprotein</keyword>
<evidence type="ECO:0000259" key="16">
    <source>
        <dbReference type="Pfam" id="PF02225"/>
    </source>
</evidence>
<proteinExistence type="inferred from homology"/>
<evidence type="ECO:0000256" key="14">
    <source>
        <dbReference type="ARBA" id="ARBA00060399"/>
    </source>
</evidence>
<keyword evidence="4" id="KW-0812">Transmembrane</keyword>